<dbReference type="PANTHER" id="PTHR43685:SF11">
    <property type="entry name" value="GLYCOSYLTRANSFERASE TAGX-RELATED"/>
    <property type="match status" value="1"/>
</dbReference>
<evidence type="ECO:0000313" key="2">
    <source>
        <dbReference type="EMBL" id="TVM15013.1"/>
    </source>
</evidence>
<evidence type="ECO:0000313" key="3">
    <source>
        <dbReference type="Proteomes" id="UP000448292"/>
    </source>
</evidence>
<name>A0A7M3MBG7_9BACT</name>
<dbReference type="EMBL" id="QMIE01000019">
    <property type="protein sequence ID" value="TVM15013.1"/>
    <property type="molecule type" value="Genomic_DNA"/>
</dbReference>
<dbReference type="AlphaFoldDB" id="A0A7M3MBG7"/>
<sequence>MKVSVVIPAYNSEKFIRKALDSVLAQQTNFPFEVIVVNNGSVDGTQDILDSYGDSIRTIHLHPNQGVSKGRQAGIEAARGELIAPIDSDDYWKQGKLQAQVDFFDSHPDANIGIVDTFTEIVNHKGKVIEVLDRVKQGDAFKMFLTGNVLNQLSSMMFPKKVFLDVGGFDAELSGIEDYDFCLRVAHKYSVYTVEEIYCSWVHHDQNTTLKYQEHYAKSLKFIEKTRRMVPDDISEAEFRRFRARFPAYFIPWYFRGGHYGKVLAMAVEMLRNDPRKIKHKSMLFACLALLGPLGTRIHRALARDTRGC</sequence>
<dbReference type="InterPro" id="IPR001173">
    <property type="entry name" value="Glyco_trans_2-like"/>
</dbReference>
<dbReference type="OrthoDB" id="5444068at2"/>
<reference evidence="2 3" key="1">
    <citation type="submission" date="2018-06" db="EMBL/GenBank/DDBJ databases">
        <title>Complete genome of Desulfovibrio indonesiensis P37SLT.</title>
        <authorList>
            <person name="Crispim J.S."/>
            <person name="Vidigal P.M.P."/>
            <person name="Silva L.C.F."/>
            <person name="Laguardia C.N."/>
            <person name="Araujo L.C."/>
            <person name="Dias R.S."/>
            <person name="Sousa M.P."/>
            <person name="Paula S.O."/>
            <person name="Silva C."/>
        </authorList>
    </citation>
    <scope>NUCLEOTIDE SEQUENCE [LARGE SCALE GENOMIC DNA]</scope>
    <source>
        <strain evidence="2 3">P37SLT</strain>
    </source>
</reference>
<gene>
    <name evidence="2" type="ORF">DPQ33_16115</name>
</gene>
<dbReference type="Gene3D" id="3.90.550.10">
    <property type="entry name" value="Spore Coat Polysaccharide Biosynthesis Protein SpsA, Chain A"/>
    <property type="match status" value="1"/>
</dbReference>
<organism evidence="2 3">
    <name type="scientific">Oceanidesulfovibrio indonesiensis</name>
    <dbReference type="NCBI Taxonomy" id="54767"/>
    <lineage>
        <taxon>Bacteria</taxon>
        <taxon>Pseudomonadati</taxon>
        <taxon>Thermodesulfobacteriota</taxon>
        <taxon>Desulfovibrionia</taxon>
        <taxon>Desulfovibrionales</taxon>
        <taxon>Desulfovibrionaceae</taxon>
        <taxon>Oceanidesulfovibrio</taxon>
    </lineage>
</organism>
<protein>
    <recommendedName>
        <fullName evidence="1">Glycosyltransferase 2-like domain-containing protein</fullName>
    </recommendedName>
</protein>
<comment type="caution">
    <text evidence="2">The sequence shown here is derived from an EMBL/GenBank/DDBJ whole genome shotgun (WGS) entry which is preliminary data.</text>
</comment>
<dbReference type="RefSeq" id="WP_144304253.1">
    <property type="nucleotide sequence ID" value="NZ_QMIE01000019.1"/>
</dbReference>
<proteinExistence type="predicted"/>
<dbReference type="PANTHER" id="PTHR43685">
    <property type="entry name" value="GLYCOSYLTRANSFERASE"/>
    <property type="match status" value="1"/>
</dbReference>
<evidence type="ECO:0000259" key="1">
    <source>
        <dbReference type="Pfam" id="PF00535"/>
    </source>
</evidence>
<dbReference type="Pfam" id="PF00535">
    <property type="entry name" value="Glycos_transf_2"/>
    <property type="match status" value="1"/>
</dbReference>
<dbReference type="InterPro" id="IPR029044">
    <property type="entry name" value="Nucleotide-diphossugar_trans"/>
</dbReference>
<keyword evidence="3" id="KW-1185">Reference proteome</keyword>
<dbReference type="SUPFAM" id="SSF53448">
    <property type="entry name" value="Nucleotide-diphospho-sugar transferases"/>
    <property type="match status" value="1"/>
</dbReference>
<dbReference type="CDD" id="cd00761">
    <property type="entry name" value="Glyco_tranf_GTA_type"/>
    <property type="match status" value="1"/>
</dbReference>
<dbReference type="Proteomes" id="UP000448292">
    <property type="component" value="Unassembled WGS sequence"/>
</dbReference>
<feature type="domain" description="Glycosyltransferase 2-like" evidence="1">
    <location>
        <begin position="4"/>
        <end position="131"/>
    </location>
</feature>
<dbReference type="InterPro" id="IPR050834">
    <property type="entry name" value="Glycosyltransf_2"/>
</dbReference>
<accession>A0A7M3MBG7</accession>